<evidence type="ECO:0000313" key="2">
    <source>
        <dbReference type="EMBL" id="KAK9866959.1"/>
    </source>
</evidence>
<reference evidence="2 3" key="1">
    <citation type="journal article" date="2024" name="Nat. Commun.">
        <title>Phylogenomics reveals the evolutionary origins of lichenization in chlorophyte algae.</title>
        <authorList>
            <person name="Puginier C."/>
            <person name="Libourel C."/>
            <person name="Otte J."/>
            <person name="Skaloud P."/>
            <person name="Haon M."/>
            <person name="Grisel S."/>
            <person name="Petersen M."/>
            <person name="Berrin J.G."/>
            <person name="Delaux P.M."/>
            <person name="Dal Grande F."/>
            <person name="Keller J."/>
        </authorList>
    </citation>
    <scope>NUCLEOTIDE SEQUENCE [LARGE SCALE GENOMIC DNA]</scope>
    <source>
        <strain evidence="2 3">SAG 2523</strain>
    </source>
</reference>
<feature type="transmembrane region" description="Helical" evidence="1">
    <location>
        <begin position="12"/>
        <end position="31"/>
    </location>
</feature>
<dbReference type="Proteomes" id="UP001485043">
    <property type="component" value="Unassembled WGS sequence"/>
</dbReference>
<keyword evidence="1" id="KW-1133">Transmembrane helix</keyword>
<dbReference type="SUPFAM" id="SSF57625">
    <property type="entry name" value="Invertebrate chitin-binding proteins"/>
    <property type="match status" value="1"/>
</dbReference>
<evidence type="ECO:0000313" key="3">
    <source>
        <dbReference type="Proteomes" id="UP001485043"/>
    </source>
</evidence>
<dbReference type="AlphaFoldDB" id="A0AAW1TBU6"/>
<protein>
    <submittedName>
        <fullName evidence="2">Uncharacterized protein</fullName>
    </submittedName>
</protein>
<keyword evidence="1" id="KW-0472">Membrane</keyword>
<keyword evidence="3" id="KW-1185">Reference proteome</keyword>
<organism evidence="2 3">
    <name type="scientific">Apatococcus fuscideae</name>
    <dbReference type="NCBI Taxonomy" id="2026836"/>
    <lineage>
        <taxon>Eukaryota</taxon>
        <taxon>Viridiplantae</taxon>
        <taxon>Chlorophyta</taxon>
        <taxon>core chlorophytes</taxon>
        <taxon>Trebouxiophyceae</taxon>
        <taxon>Chlorellales</taxon>
        <taxon>Chlorellaceae</taxon>
        <taxon>Apatococcus</taxon>
    </lineage>
</organism>
<sequence length="169" mass="18542">MLGSTYPEATWYITSSFFWGAIPTASGHLALPSVDPSAEMSRSVMAVVMAYALALLCLFGPAVAFNCPNNATYKYPDAGYPNQYILCQNGKPTVETCPTNEFFYGGCVCTPVHVRACQSLAGTVVRYILRRHTPACYRFEASTWESLELGVILHFLVDMTSAEIGKMDK</sequence>
<gene>
    <name evidence="2" type="ORF">WJX84_010974</name>
</gene>
<comment type="caution">
    <text evidence="2">The sequence shown here is derived from an EMBL/GenBank/DDBJ whole genome shotgun (WGS) entry which is preliminary data.</text>
</comment>
<dbReference type="InterPro" id="IPR036508">
    <property type="entry name" value="Chitin-bd_dom_sf"/>
</dbReference>
<evidence type="ECO:0000256" key="1">
    <source>
        <dbReference type="SAM" id="Phobius"/>
    </source>
</evidence>
<dbReference type="EMBL" id="JALJOV010000121">
    <property type="protein sequence ID" value="KAK9866959.1"/>
    <property type="molecule type" value="Genomic_DNA"/>
</dbReference>
<keyword evidence="1" id="KW-0812">Transmembrane</keyword>
<feature type="transmembrane region" description="Helical" evidence="1">
    <location>
        <begin position="43"/>
        <end position="65"/>
    </location>
</feature>
<dbReference type="GO" id="GO:0008061">
    <property type="term" value="F:chitin binding"/>
    <property type="evidence" value="ECO:0007669"/>
    <property type="project" value="InterPro"/>
</dbReference>
<name>A0AAW1TBU6_9CHLO</name>
<accession>A0AAW1TBU6</accession>
<proteinExistence type="predicted"/>